<name>A0ABT8M8T0_9EURY</name>
<reference evidence="2" key="1">
    <citation type="submission" date="2019-05" db="EMBL/GenBank/DDBJ databases">
        <title>Methanoculleus sp. FWC-SCC1, a methanogenic archaeon isolated from deep marine cold seep.</title>
        <authorList>
            <person name="Chen Y.-W."/>
            <person name="Chen S.-C."/>
            <person name="Teng N.-H."/>
            <person name="Lai M.-C."/>
        </authorList>
    </citation>
    <scope>NUCLEOTIDE SEQUENCE</scope>
    <source>
        <strain evidence="2">FWC-SCC1</strain>
    </source>
</reference>
<dbReference type="InterPro" id="IPR029062">
    <property type="entry name" value="Class_I_gatase-like"/>
</dbReference>
<organism evidence="2 3">
    <name type="scientific">Methanoculleus frigidifontis</name>
    <dbReference type="NCBI Taxonomy" id="2584085"/>
    <lineage>
        <taxon>Archaea</taxon>
        <taxon>Methanobacteriati</taxon>
        <taxon>Methanobacteriota</taxon>
        <taxon>Stenosarchaea group</taxon>
        <taxon>Methanomicrobia</taxon>
        <taxon>Methanomicrobiales</taxon>
        <taxon>Methanomicrobiaceae</taxon>
        <taxon>Methanoculleus</taxon>
    </lineage>
</organism>
<dbReference type="PANTHER" id="PTHR42695:SF5">
    <property type="entry name" value="GLUTAMINE AMIDOTRANSFERASE YLR126C-RELATED"/>
    <property type="match status" value="1"/>
</dbReference>
<protein>
    <submittedName>
        <fullName evidence="2">Type 1 glutamine amidotransferase</fullName>
    </submittedName>
</protein>
<accession>A0ABT8M8T0</accession>
<dbReference type="Pfam" id="PF00117">
    <property type="entry name" value="GATase"/>
    <property type="match status" value="1"/>
</dbReference>
<dbReference type="Proteomes" id="UP001168338">
    <property type="component" value="Unassembled WGS sequence"/>
</dbReference>
<gene>
    <name evidence="2" type="ORF">FGU65_05330</name>
</gene>
<evidence type="ECO:0000259" key="1">
    <source>
        <dbReference type="Pfam" id="PF00117"/>
    </source>
</evidence>
<dbReference type="PANTHER" id="PTHR42695">
    <property type="entry name" value="GLUTAMINE AMIDOTRANSFERASE YLR126C-RELATED"/>
    <property type="match status" value="1"/>
</dbReference>
<feature type="domain" description="Glutamine amidotransferase" evidence="1">
    <location>
        <begin position="21"/>
        <end position="171"/>
    </location>
</feature>
<dbReference type="Gene3D" id="3.40.50.880">
    <property type="match status" value="1"/>
</dbReference>
<keyword evidence="3" id="KW-1185">Reference proteome</keyword>
<dbReference type="InterPro" id="IPR044992">
    <property type="entry name" value="ChyE-like"/>
</dbReference>
<comment type="caution">
    <text evidence="2">The sequence shown here is derived from an EMBL/GenBank/DDBJ whole genome shotgun (WGS) entry which is preliminary data.</text>
</comment>
<dbReference type="InterPro" id="IPR017926">
    <property type="entry name" value="GATASE"/>
</dbReference>
<evidence type="ECO:0000313" key="3">
    <source>
        <dbReference type="Proteomes" id="UP001168338"/>
    </source>
</evidence>
<sequence>MKVAVFQHAGNEPPGLFEVIFAERGIAVEYIRLDETAEMPSVDASHLLFLGAPMSVNDEEEFPFLRDEKALIRKYVREERPVLGVCLGAQLIAAAFGAAVYPTVAEVGWYTITSTGEGPFSRFPSRFRAFQLHGETFDMPPGGTLLCIGDAVQNQAFSVGSAVGLQFHLEPTRAMIADWIRDRPEDEQAAIRRDTAEYLPESGRLCRLIADDFLRR</sequence>
<keyword evidence="2" id="KW-0315">Glutamine amidotransferase</keyword>
<dbReference type="PROSITE" id="PS51273">
    <property type="entry name" value="GATASE_TYPE_1"/>
    <property type="match status" value="1"/>
</dbReference>
<dbReference type="RefSeq" id="WP_301663415.1">
    <property type="nucleotide sequence ID" value="NZ_VCYH01000003.1"/>
</dbReference>
<proteinExistence type="predicted"/>
<dbReference type="CDD" id="cd01741">
    <property type="entry name" value="GATase1_1"/>
    <property type="match status" value="1"/>
</dbReference>
<dbReference type="SUPFAM" id="SSF52317">
    <property type="entry name" value="Class I glutamine amidotransferase-like"/>
    <property type="match status" value="1"/>
</dbReference>
<evidence type="ECO:0000313" key="2">
    <source>
        <dbReference type="EMBL" id="MDN7024319.1"/>
    </source>
</evidence>
<dbReference type="EMBL" id="VCYH01000003">
    <property type="protein sequence ID" value="MDN7024319.1"/>
    <property type="molecule type" value="Genomic_DNA"/>
</dbReference>